<dbReference type="InterPro" id="IPR036746">
    <property type="entry name" value="TT1725-like_sf"/>
</dbReference>
<dbReference type="EMBL" id="CADCWJ010000732">
    <property type="protein sequence ID" value="CAA9580862.1"/>
    <property type="molecule type" value="Genomic_DNA"/>
</dbReference>
<reference evidence="1" key="1">
    <citation type="submission" date="2020-02" db="EMBL/GenBank/DDBJ databases">
        <authorList>
            <person name="Meier V. D."/>
        </authorList>
    </citation>
    <scope>NUCLEOTIDE SEQUENCE</scope>
    <source>
        <strain evidence="1">AVDCRST_MAG87</strain>
    </source>
</reference>
<dbReference type="PANTHER" id="PTHR36441">
    <property type="entry name" value="HYPOTHETICAL CYTOSOLIC PROTEIN"/>
    <property type="match status" value="1"/>
</dbReference>
<dbReference type="SUPFAM" id="SSF103007">
    <property type="entry name" value="Hypothetical protein TT1725"/>
    <property type="match status" value="1"/>
</dbReference>
<dbReference type="InterPro" id="IPR007546">
    <property type="entry name" value="DUF503"/>
</dbReference>
<proteinExistence type="predicted"/>
<dbReference type="AlphaFoldDB" id="A0A6J4VJX9"/>
<gene>
    <name evidence="1" type="ORF">AVDCRST_MAG87-3333</name>
</gene>
<accession>A0A6J4VJX9</accession>
<evidence type="ECO:0008006" key="2">
    <source>
        <dbReference type="Google" id="ProtNLM"/>
    </source>
</evidence>
<sequence>MSAVIGRARVTILFAEAFTIKDKRNELRSISKRVRNQFNAAIAEIEDLDDMRTGTLGIVVVSNAGPHANQMLSNVVAFIERSLDLGMLGDVDTELIGFDG</sequence>
<name>A0A6J4VJX9_9BACT</name>
<organism evidence="1">
    <name type="scientific">uncultured Thermomicrobiales bacterium</name>
    <dbReference type="NCBI Taxonomy" id="1645740"/>
    <lineage>
        <taxon>Bacteria</taxon>
        <taxon>Pseudomonadati</taxon>
        <taxon>Thermomicrobiota</taxon>
        <taxon>Thermomicrobia</taxon>
        <taxon>Thermomicrobiales</taxon>
        <taxon>environmental samples</taxon>
    </lineage>
</organism>
<protein>
    <recommendedName>
        <fullName evidence="2">YlxP-like protein</fullName>
    </recommendedName>
</protein>
<dbReference type="PANTHER" id="PTHR36441:SF1">
    <property type="entry name" value="DUF503 DOMAIN-CONTAINING PROTEIN"/>
    <property type="match status" value="1"/>
</dbReference>
<dbReference type="Gene3D" id="3.30.70.1120">
    <property type="entry name" value="TT1725-like"/>
    <property type="match status" value="1"/>
</dbReference>
<dbReference type="Pfam" id="PF04456">
    <property type="entry name" value="DUF503"/>
    <property type="match status" value="1"/>
</dbReference>
<evidence type="ECO:0000313" key="1">
    <source>
        <dbReference type="EMBL" id="CAA9580862.1"/>
    </source>
</evidence>